<feature type="compositionally biased region" description="Polar residues" evidence="3">
    <location>
        <begin position="211"/>
        <end position="229"/>
    </location>
</feature>
<dbReference type="SUPFAM" id="SSF57756">
    <property type="entry name" value="Retrovirus zinc finger-like domains"/>
    <property type="match status" value="1"/>
</dbReference>
<dbReference type="Proteomes" id="UP000434957">
    <property type="component" value="Unassembled WGS sequence"/>
</dbReference>
<dbReference type="GO" id="GO:0015074">
    <property type="term" value="P:DNA integration"/>
    <property type="evidence" value="ECO:0007669"/>
    <property type="project" value="InterPro"/>
</dbReference>
<dbReference type="SMART" id="SM00343">
    <property type="entry name" value="ZnF_C2HC"/>
    <property type="match status" value="1"/>
</dbReference>
<dbReference type="Gene3D" id="4.10.60.10">
    <property type="entry name" value="Zinc finger, CCHC-type"/>
    <property type="match status" value="1"/>
</dbReference>
<evidence type="ECO:0000256" key="3">
    <source>
        <dbReference type="SAM" id="MobiDB-lite"/>
    </source>
</evidence>
<feature type="compositionally biased region" description="Acidic residues" evidence="3">
    <location>
        <begin position="1005"/>
        <end position="1018"/>
    </location>
</feature>
<evidence type="ECO:0000259" key="5">
    <source>
        <dbReference type="PROSITE" id="PS50994"/>
    </source>
</evidence>
<feature type="compositionally biased region" description="Basic and acidic residues" evidence="3">
    <location>
        <begin position="894"/>
        <end position="912"/>
    </location>
</feature>
<evidence type="ECO:0008006" key="8">
    <source>
        <dbReference type="Google" id="ProtNLM"/>
    </source>
</evidence>
<feature type="domain" description="Integrase catalytic" evidence="5">
    <location>
        <begin position="565"/>
        <end position="739"/>
    </location>
</feature>
<dbReference type="InterPro" id="IPR012337">
    <property type="entry name" value="RNaseH-like_sf"/>
</dbReference>
<dbReference type="GO" id="GO:0003676">
    <property type="term" value="F:nucleic acid binding"/>
    <property type="evidence" value="ECO:0007669"/>
    <property type="project" value="InterPro"/>
</dbReference>
<feature type="compositionally biased region" description="Polar residues" evidence="3">
    <location>
        <begin position="286"/>
        <end position="296"/>
    </location>
</feature>
<keyword evidence="2" id="KW-0862">Zinc</keyword>
<dbReference type="InterPro" id="IPR036397">
    <property type="entry name" value="RNaseH_sf"/>
</dbReference>
<dbReference type="InterPro" id="IPR043502">
    <property type="entry name" value="DNA/RNA_pol_sf"/>
</dbReference>
<dbReference type="GO" id="GO:0004190">
    <property type="term" value="F:aspartic-type endopeptidase activity"/>
    <property type="evidence" value="ECO:0007669"/>
    <property type="project" value="UniProtKB-KW"/>
</dbReference>
<dbReference type="CDD" id="cd09272">
    <property type="entry name" value="RNase_HI_RT_Ty1"/>
    <property type="match status" value="1"/>
</dbReference>
<accession>A0A6A4FS48</accession>
<dbReference type="Gene3D" id="3.30.420.10">
    <property type="entry name" value="Ribonuclease H-like superfamily/Ribonuclease H"/>
    <property type="match status" value="1"/>
</dbReference>
<keyword evidence="7" id="KW-1185">Reference proteome</keyword>
<dbReference type="InterPro" id="IPR001584">
    <property type="entry name" value="Integrase_cat-core"/>
</dbReference>
<feature type="compositionally biased region" description="Acidic residues" evidence="3">
    <location>
        <begin position="960"/>
        <end position="971"/>
    </location>
</feature>
<evidence type="ECO:0000313" key="6">
    <source>
        <dbReference type="EMBL" id="KAE9348213.1"/>
    </source>
</evidence>
<feature type="compositionally biased region" description="Acidic residues" evidence="3">
    <location>
        <begin position="830"/>
        <end position="872"/>
    </location>
</feature>
<keyword evidence="2" id="KW-0863">Zinc-finger</keyword>
<dbReference type="PROSITE" id="PS50158">
    <property type="entry name" value="ZF_CCHC"/>
    <property type="match status" value="1"/>
</dbReference>
<dbReference type="Pfam" id="PF22936">
    <property type="entry name" value="Pol_BBD"/>
    <property type="match status" value="1"/>
</dbReference>
<organism evidence="6 7">
    <name type="scientific">Phytophthora rubi</name>
    <dbReference type="NCBI Taxonomy" id="129364"/>
    <lineage>
        <taxon>Eukaryota</taxon>
        <taxon>Sar</taxon>
        <taxon>Stramenopiles</taxon>
        <taxon>Oomycota</taxon>
        <taxon>Peronosporomycetes</taxon>
        <taxon>Peronosporales</taxon>
        <taxon>Peronosporaceae</taxon>
        <taxon>Phytophthora</taxon>
    </lineage>
</organism>
<reference evidence="6 7" key="1">
    <citation type="submission" date="2018-08" db="EMBL/GenBank/DDBJ databases">
        <title>Genomic investigation of the strawberry pathogen Phytophthora fragariae indicates pathogenicity is determined by transcriptional variation in three key races.</title>
        <authorList>
            <person name="Adams T.M."/>
            <person name="Armitage A.D."/>
            <person name="Sobczyk M.K."/>
            <person name="Bates H.J."/>
            <person name="Dunwell J.M."/>
            <person name="Nellist C.F."/>
            <person name="Harrison R.J."/>
        </authorList>
    </citation>
    <scope>NUCLEOTIDE SEQUENCE [LARGE SCALE GENOMIC DNA]</scope>
    <source>
        <strain evidence="6 7">SCRP333</strain>
    </source>
</reference>
<dbReference type="InterPro" id="IPR036875">
    <property type="entry name" value="Znf_CCHC_sf"/>
</dbReference>
<dbReference type="Pfam" id="PF07727">
    <property type="entry name" value="RVT_2"/>
    <property type="match status" value="1"/>
</dbReference>
<proteinExistence type="predicted"/>
<feature type="region of interest" description="Disordered" evidence="3">
    <location>
        <begin position="211"/>
        <end position="348"/>
    </location>
</feature>
<evidence type="ECO:0000313" key="7">
    <source>
        <dbReference type="Proteomes" id="UP000434957"/>
    </source>
</evidence>
<dbReference type="PROSITE" id="PS50994">
    <property type="entry name" value="INTEGRASE"/>
    <property type="match status" value="1"/>
</dbReference>
<comment type="caution">
    <text evidence="6">The sequence shown here is derived from an EMBL/GenBank/DDBJ whole genome shotgun (WGS) entry which is preliminary data.</text>
</comment>
<dbReference type="Pfam" id="PF14223">
    <property type="entry name" value="Retrotran_gag_2"/>
    <property type="match status" value="1"/>
</dbReference>
<dbReference type="PANTHER" id="PTHR11439">
    <property type="entry name" value="GAG-POL-RELATED RETROTRANSPOSON"/>
    <property type="match status" value="1"/>
</dbReference>
<dbReference type="Pfam" id="PF13976">
    <property type="entry name" value="gag_pre-integrs"/>
    <property type="match status" value="1"/>
</dbReference>
<dbReference type="InterPro" id="IPR013103">
    <property type="entry name" value="RVT_2"/>
</dbReference>
<dbReference type="InterPro" id="IPR001878">
    <property type="entry name" value="Znf_CCHC"/>
</dbReference>
<dbReference type="InterPro" id="IPR025724">
    <property type="entry name" value="GAG-pre-integrase_dom"/>
</dbReference>
<keyword evidence="2" id="KW-0479">Metal-binding</keyword>
<feature type="compositionally biased region" description="Low complexity" evidence="3">
    <location>
        <begin position="949"/>
        <end position="959"/>
    </location>
</feature>
<keyword evidence="1" id="KW-0645">Protease</keyword>
<dbReference type="GO" id="GO:0008270">
    <property type="term" value="F:zinc ion binding"/>
    <property type="evidence" value="ECO:0007669"/>
    <property type="project" value="UniProtKB-KW"/>
</dbReference>
<feature type="region of interest" description="Disordered" evidence="3">
    <location>
        <begin position="489"/>
        <end position="513"/>
    </location>
</feature>
<evidence type="ECO:0000256" key="2">
    <source>
        <dbReference type="PROSITE-ProRule" id="PRU00047"/>
    </source>
</evidence>
<dbReference type="EMBL" id="QXFT01000292">
    <property type="protein sequence ID" value="KAE9348213.1"/>
    <property type="molecule type" value="Genomic_DNA"/>
</dbReference>
<evidence type="ECO:0000259" key="4">
    <source>
        <dbReference type="PROSITE" id="PS50158"/>
    </source>
</evidence>
<keyword evidence="1" id="KW-0378">Hydrolase</keyword>
<protein>
    <recommendedName>
        <fullName evidence="8">Retrovirus-related Pol polyprotein from transposon TNT 1-94</fullName>
    </recommendedName>
</protein>
<feature type="region of interest" description="Disordered" evidence="3">
    <location>
        <begin position="830"/>
        <end position="1022"/>
    </location>
</feature>
<feature type="compositionally biased region" description="Basic and acidic residues" evidence="3">
    <location>
        <begin position="321"/>
        <end position="344"/>
    </location>
</feature>
<feature type="domain" description="CCHC-type" evidence="4">
    <location>
        <begin position="269"/>
        <end position="284"/>
    </location>
</feature>
<keyword evidence="1" id="KW-0064">Aspartyl protease</keyword>
<dbReference type="InterPro" id="IPR054722">
    <property type="entry name" value="PolX-like_BBD"/>
</dbReference>
<gene>
    <name evidence="6" type="ORF">PR003_g6538</name>
</gene>
<name>A0A6A4FS48_9STRA</name>
<feature type="compositionally biased region" description="Basic residues" evidence="3">
    <location>
        <begin position="489"/>
        <end position="500"/>
    </location>
</feature>
<evidence type="ECO:0000256" key="1">
    <source>
        <dbReference type="ARBA" id="ARBA00022750"/>
    </source>
</evidence>
<dbReference type="SUPFAM" id="SSF56672">
    <property type="entry name" value="DNA/RNA polymerases"/>
    <property type="match status" value="1"/>
</dbReference>
<dbReference type="SUPFAM" id="SSF53098">
    <property type="entry name" value="Ribonuclease H-like"/>
    <property type="match status" value="1"/>
</dbReference>
<dbReference type="PANTHER" id="PTHR11439:SF491">
    <property type="entry name" value="INTEGRASE CATALYTIC DOMAIN-CONTAINING PROTEIN"/>
    <property type="match status" value="1"/>
</dbReference>
<feature type="compositionally biased region" description="Acidic residues" evidence="3">
    <location>
        <begin position="923"/>
        <end position="942"/>
    </location>
</feature>
<sequence>MSSKVELNKNGRPVNWHGQCWTYYKRMMEFVFADKDVLEYATGKETLASSADDAAKKKFADAQMKVKHLIMASLSMELGQQVMTKTNGAAMWKYLEDTYEGKTNSATRTNQEIILFNRLQAAKCKPNWDVQQHVNNMFLLKAQLAALNADMRDPIFTNLLVRSLPSNPRFDRLRGMVEMGASEVDTPEKLRDQIIRLDSYNRCDREIGVTNAANASPQPLSQGQKPKTTQQQARQVPQGQGGNATTKAVNPERSATFATKKTDKQQGNCFGCHKPGHLEKDCPKKATTSSQKQAIYTSRVRVGEGQEEQSGEDNQAWAPDNVKEDTAGEETSSRRGEPHGEDLSVRTGDGNVGAVEEWCFDNAANVHIVSDRRYFTEYTPFGKDAEKVRGFKKQFAAAPAGHGTVELVVERNGKKMTMNLLDAYHVPNCRNLLSHSQAEDQGYAVEFHGRSGQTKFELWREDELVMEVGRDQHGMYTFDAVNDFVLAKKPKSQPKNRPVKKSNPAKTPSANISAADGAADLQTWHERLGHLCPRFLKTMVDNGLVKGMMLRQRVHVDCEDCQLGKERKPPAKKNIDREISRKNEVIFADLLFPEQDEPVLVIVDGYTRFTTVYPLKTKNAPEVNAEMIRYIEWADRQHPTCKVKKVITDGGGEFENDEMKLWYQSKGIEFLPNPPRSSHLNPCERAHQTLVHMMKTMLIAAGFPPSLKMHALKMAAYVRNRCYHETIKDTPFRMMFGKKPDMHRIKKFGSIAYAHKPTGPSRRKMDENCRIGFLAGYREGQAEFDVYFPPERVVQRVEHAHINEGIVFKDRYPEGYTPAAAEWIHSLGDEDLEPTDESDFDESDGEEQNSVEETMEDPDEMSDVVMDDEPDTEGWNTTSEYPTFLRKSVQAAAEPKKGQRLGEDEDLEKKAPPDPALLAEVELGQDEVASEEEHEAELPSEAEPEKEPTPSTEQESTESTLDETTSDDSEPSPDPWQWNVQNVSGAYMYLPLQDEETDGRNETREQDEDQRPEDPDPPNDEHSIVAVEAENGMDVCMVPEVLTGQPRTPLEAELDDVREAKRQRMLEGQPTRMTLRSEDERRRPKHLDDYQIFASYCQQDHAEAENGEHQERCWHSKEVTTPRNFREAMKSPQKEEWLKAMQLEVDAMFSKGVFVMINEDEMPNRTNLLSTMWRYQPKTDTDGYVTRWRARLVGRGDSQEFGVDYVLSFSPVARMVTFRVVVAVVAKLGLTLYQGDINTAYLNALLKIKQFVRGIPGFPWPKVKVYRVDHALYGLHQSGAEWYKEVDKFLISQGYDNTETEPCLYVRYKDGVLALIPLYVDDVVLATNSEDYKTKLFLEFDKKYGFKDGGLANKFLGVQIEQSESGILIHQDQYCKEVLDRFGYGEAHGSASPMETNVKFKPNEESEKNEDISFDYRAAIGSLMYLTTSTRPDIAFPVGYLSRFVSNPSKKHGGAVKRILRYLAATSRQGIKYSNDKDVTDQILVSGHSDADWGNDPETRKSVTGFVMTIAGGAVAWAARRQTIVAQSTAEAEYVAACEAAMEGRGIVNMLNEALVVIQKKSKLTLGVDNTAAIAIAKAPTYNSRTRHIVLRWHYVRDQVKRDLLEIHKVLGTENSADMFTKALPKNSLVKYCQMIGMAKPPSSS</sequence>